<proteinExistence type="predicted"/>
<dbReference type="EMBL" id="HBGU01023884">
    <property type="protein sequence ID" value="CAD9440885.1"/>
    <property type="molecule type" value="Transcribed_RNA"/>
</dbReference>
<gene>
    <name evidence="2" type="ORF">CBRE1094_LOCUS12987</name>
</gene>
<name>A0A7S2D1F8_9EUKA</name>
<accession>A0A7S2D1F8</accession>
<dbReference type="AlphaFoldDB" id="A0A7S2D1F8"/>
<evidence type="ECO:0000256" key="1">
    <source>
        <dbReference type="SAM" id="MobiDB-lite"/>
    </source>
</evidence>
<protein>
    <submittedName>
        <fullName evidence="2">Uncharacterized protein</fullName>
    </submittedName>
</protein>
<reference evidence="2" key="1">
    <citation type="submission" date="2021-01" db="EMBL/GenBank/DDBJ databases">
        <authorList>
            <person name="Corre E."/>
            <person name="Pelletier E."/>
            <person name="Niang G."/>
            <person name="Scheremetjew M."/>
            <person name="Finn R."/>
            <person name="Kale V."/>
            <person name="Holt S."/>
            <person name="Cochrane G."/>
            <person name="Meng A."/>
            <person name="Brown T."/>
            <person name="Cohen L."/>
        </authorList>
    </citation>
    <scope>NUCLEOTIDE SEQUENCE</scope>
    <source>
        <strain evidence="2">UTEX LB 985</strain>
    </source>
</reference>
<evidence type="ECO:0000313" key="2">
    <source>
        <dbReference type="EMBL" id="CAD9440885.1"/>
    </source>
</evidence>
<feature type="region of interest" description="Disordered" evidence="1">
    <location>
        <begin position="275"/>
        <end position="341"/>
    </location>
</feature>
<sequence length="341" mass="36513">MLKFSELRRQVRVVANRACSDYLRGATRQGLDLEQSHGRGALISGVAERLEQTPVPSPHLDVLAACGLASTTHGAHAIATAGSTTTTGGEHMVAASPSRSQCRGGLLGGISCSSAYSEDVIGLGADAASAKVRALVAATEAAEAGSRGSASLLAAEMWLQQWARAHYSALLPELRKWELYPDGCITFEIFADSLHNLGFPASGRWPEVESVWYSWNPDERGRLQWNVVRNRITGGRMVRVQATKHNTLSYYKQASRAGEGFGNRSGSRFHYETTNFVGPGKYSPAPQGQAKDRSGGGGHSGKLKSTAPRFLKKPTSEAPGPGKYTPRHTLTDGRTEIPPAI</sequence>
<organism evidence="2">
    <name type="scientific">Haptolina brevifila</name>
    <dbReference type="NCBI Taxonomy" id="156173"/>
    <lineage>
        <taxon>Eukaryota</taxon>
        <taxon>Haptista</taxon>
        <taxon>Haptophyta</taxon>
        <taxon>Prymnesiophyceae</taxon>
        <taxon>Prymnesiales</taxon>
        <taxon>Prymnesiaceae</taxon>
        <taxon>Haptolina</taxon>
    </lineage>
</organism>